<dbReference type="Proteomes" id="UP000688137">
    <property type="component" value="Unassembled WGS sequence"/>
</dbReference>
<protein>
    <submittedName>
        <fullName evidence="3">Uncharacterized protein</fullName>
    </submittedName>
</protein>
<evidence type="ECO:0000313" key="3">
    <source>
        <dbReference type="EMBL" id="CAD8045325.1"/>
    </source>
</evidence>
<keyword evidence="2" id="KW-0732">Signal</keyword>
<evidence type="ECO:0000313" key="4">
    <source>
        <dbReference type="Proteomes" id="UP000688137"/>
    </source>
</evidence>
<name>A0A8S1JTJ6_PARPR</name>
<organism evidence="3 4">
    <name type="scientific">Paramecium primaurelia</name>
    <dbReference type="NCBI Taxonomy" id="5886"/>
    <lineage>
        <taxon>Eukaryota</taxon>
        <taxon>Sar</taxon>
        <taxon>Alveolata</taxon>
        <taxon>Ciliophora</taxon>
        <taxon>Intramacronucleata</taxon>
        <taxon>Oligohymenophorea</taxon>
        <taxon>Peniculida</taxon>
        <taxon>Parameciidae</taxon>
        <taxon>Paramecium</taxon>
    </lineage>
</organism>
<dbReference type="AlphaFoldDB" id="A0A8S1JTJ6"/>
<gene>
    <name evidence="3" type="ORF">PPRIM_AZ9-3.1.T0090352</name>
</gene>
<keyword evidence="4" id="KW-1185">Reference proteome</keyword>
<feature type="region of interest" description="Disordered" evidence="1">
    <location>
        <begin position="23"/>
        <end position="112"/>
    </location>
</feature>
<dbReference type="EMBL" id="CAJJDM010000006">
    <property type="protein sequence ID" value="CAD8045325.1"/>
    <property type="molecule type" value="Genomic_DNA"/>
</dbReference>
<feature type="signal peptide" evidence="2">
    <location>
        <begin position="1"/>
        <end position="17"/>
    </location>
</feature>
<sequence>MLKKIVLLLILIVAIQSRHHRLRPTKSDVGHNLAMKPGDACLPTTNLSGQKKEETAANQARKHLTKFADDLTEENRKATEKQPFPNLYTYQDDNCVGKAQDPPKRDRRMRRS</sequence>
<feature type="chain" id="PRO_5035891132" evidence="2">
    <location>
        <begin position="18"/>
        <end position="112"/>
    </location>
</feature>
<feature type="compositionally biased region" description="Basic and acidic residues" evidence="1">
    <location>
        <begin position="66"/>
        <end position="80"/>
    </location>
</feature>
<evidence type="ECO:0000256" key="1">
    <source>
        <dbReference type="SAM" id="MobiDB-lite"/>
    </source>
</evidence>
<evidence type="ECO:0000256" key="2">
    <source>
        <dbReference type="SAM" id="SignalP"/>
    </source>
</evidence>
<accession>A0A8S1JTJ6</accession>
<reference evidence="3" key="1">
    <citation type="submission" date="2021-01" db="EMBL/GenBank/DDBJ databases">
        <authorList>
            <consortium name="Genoscope - CEA"/>
            <person name="William W."/>
        </authorList>
    </citation>
    <scope>NUCLEOTIDE SEQUENCE</scope>
</reference>
<proteinExistence type="predicted"/>
<comment type="caution">
    <text evidence="3">The sequence shown here is derived from an EMBL/GenBank/DDBJ whole genome shotgun (WGS) entry which is preliminary data.</text>
</comment>